<organism evidence="1 2">
    <name type="scientific">Metarhizium guizhouense (strain ARSEF 977)</name>
    <dbReference type="NCBI Taxonomy" id="1276136"/>
    <lineage>
        <taxon>Eukaryota</taxon>
        <taxon>Fungi</taxon>
        <taxon>Dikarya</taxon>
        <taxon>Ascomycota</taxon>
        <taxon>Pezizomycotina</taxon>
        <taxon>Sordariomycetes</taxon>
        <taxon>Hypocreomycetidae</taxon>
        <taxon>Hypocreales</taxon>
        <taxon>Clavicipitaceae</taxon>
        <taxon>Metarhizium</taxon>
    </lineage>
</organism>
<dbReference type="HOGENOM" id="CLU_2250725_0_0_1"/>
<protein>
    <submittedName>
        <fullName evidence="1">Tat pathway signal sequence</fullName>
    </submittedName>
</protein>
<accession>A0A0B4GWM9</accession>
<proteinExistence type="predicted"/>
<dbReference type="EMBL" id="AZNH01000002">
    <property type="protein sequence ID" value="KID91950.1"/>
    <property type="molecule type" value="Genomic_DNA"/>
</dbReference>
<sequence>MTSLTAQDPTYYDVQKYGPPIKDLGSLGTIHTFSSTVLWQGLPRQGIRLSEQDAEDYVAYYMGFAPSDTGRMLARNIVTGLEKTAPAYASKQYMDAMTRLLNGD</sequence>
<dbReference type="PANTHER" id="PTHR37539:SF1">
    <property type="entry name" value="ER-BOUND OXYGENASE MPAB_MPAB'_RUBBER OXYGENASE CATALYTIC DOMAIN-CONTAINING PROTEIN"/>
    <property type="match status" value="1"/>
</dbReference>
<name>A0A0B4GWM9_METGA</name>
<dbReference type="PANTHER" id="PTHR37539">
    <property type="entry name" value="SECRETED PROTEIN-RELATED"/>
    <property type="match status" value="1"/>
</dbReference>
<dbReference type="InterPro" id="IPR037473">
    <property type="entry name" value="Lcp-like"/>
</dbReference>
<comment type="caution">
    <text evidence="1">The sequence shown here is derived from an EMBL/GenBank/DDBJ whole genome shotgun (WGS) entry which is preliminary data.</text>
</comment>
<dbReference type="AlphaFoldDB" id="A0A0B4GWM9"/>
<evidence type="ECO:0000313" key="2">
    <source>
        <dbReference type="Proteomes" id="UP000031192"/>
    </source>
</evidence>
<evidence type="ECO:0000313" key="1">
    <source>
        <dbReference type="EMBL" id="KID91950.1"/>
    </source>
</evidence>
<gene>
    <name evidence="1" type="ORF">MGU_00861</name>
</gene>
<reference evidence="1 2" key="1">
    <citation type="journal article" date="2014" name="Proc. Natl. Acad. Sci. U.S.A.">
        <title>Trajectory and genomic determinants of fungal-pathogen speciation and host adaptation.</title>
        <authorList>
            <person name="Hu X."/>
            <person name="Xiao G."/>
            <person name="Zheng P."/>
            <person name="Shang Y."/>
            <person name="Su Y."/>
            <person name="Zhang X."/>
            <person name="Liu X."/>
            <person name="Zhan S."/>
            <person name="St Leger R.J."/>
            <person name="Wang C."/>
        </authorList>
    </citation>
    <scope>NUCLEOTIDE SEQUENCE [LARGE SCALE GENOMIC DNA]</scope>
    <source>
        <strain evidence="1 2">ARSEF 977</strain>
    </source>
</reference>
<dbReference type="Proteomes" id="UP000031192">
    <property type="component" value="Unassembled WGS sequence"/>
</dbReference>
<keyword evidence="2" id="KW-1185">Reference proteome</keyword>